<dbReference type="PANTHER" id="PTHR31302:SF31">
    <property type="entry name" value="PHOSPHODIESTERASE YAEI"/>
    <property type="match status" value="1"/>
</dbReference>
<proteinExistence type="predicted"/>
<feature type="transmembrane region" description="Helical" evidence="3">
    <location>
        <begin position="7"/>
        <end position="28"/>
    </location>
</feature>
<keyword evidence="1" id="KW-0479">Metal-binding</keyword>
<dbReference type="Gene3D" id="3.60.21.10">
    <property type="match status" value="1"/>
</dbReference>
<dbReference type="SUPFAM" id="SSF56300">
    <property type="entry name" value="Metallo-dependent phosphatases"/>
    <property type="match status" value="1"/>
</dbReference>
<dbReference type="CDD" id="cd07385">
    <property type="entry name" value="MPP_YkuE_C"/>
    <property type="match status" value="1"/>
</dbReference>
<evidence type="ECO:0000256" key="3">
    <source>
        <dbReference type="SAM" id="Phobius"/>
    </source>
</evidence>
<keyword evidence="3" id="KW-0472">Membrane</keyword>
<dbReference type="Proteomes" id="UP000220133">
    <property type="component" value="Chromosome"/>
</dbReference>
<reference evidence="5 6" key="1">
    <citation type="submission" date="2017-10" db="EMBL/GenBank/DDBJ databases">
        <title>Paenichitinophaga pekingensis gen. nov., sp. nov., isolated from activated sludge.</title>
        <authorList>
            <person name="Jin D."/>
            <person name="Kong X."/>
            <person name="Deng Y."/>
            <person name="Bai Z."/>
        </authorList>
    </citation>
    <scope>NUCLEOTIDE SEQUENCE [LARGE SCALE GENOMIC DNA]</scope>
    <source>
        <strain evidence="5 6">13</strain>
    </source>
</reference>
<feature type="domain" description="Calcineurin-like phosphoesterase" evidence="4">
    <location>
        <begin position="173"/>
        <end position="353"/>
    </location>
</feature>
<dbReference type="GO" id="GO:0046872">
    <property type="term" value="F:metal ion binding"/>
    <property type="evidence" value="ECO:0007669"/>
    <property type="project" value="UniProtKB-KW"/>
</dbReference>
<dbReference type="PANTHER" id="PTHR31302">
    <property type="entry name" value="TRANSMEMBRANE PROTEIN WITH METALLOPHOSPHOESTERASE DOMAIN-RELATED"/>
    <property type="match status" value="1"/>
</dbReference>
<name>A0A291QUY2_9BACT</name>
<dbReference type="InterPro" id="IPR004843">
    <property type="entry name" value="Calcineurin-like_PHP"/>
</dbReference>
<feature type="transmembrane region" description="Helical" evidence="3">
    <location>
        <begin position="40"/>
        <end position="57"/>
    </location>
</feature>
<feature type="transmembrane region" description="Helical" evidence="3">
    <location>
        <begin position="121"/>
        <end position="147"/>
    </location>
</feature>
<evidence type="ECO:0000259" key="4">
    <source>
        <dbReference type="Pfam" id="PF00149"/>
    </source>
</evidence>
<evidence type="ECO:0000313" key="5">
    <source>
        <dbReference type="EMBL" id="ATL47745.1"/>
    </source>
</evidence>
<dbReference type="OrthoDB" id="9780884at2"/>
<gene>
    <name evidence="5" type="ORF">COR50_11545</name>
</gene>
<dbReference type="InterPro" id="IPR051158">
    <property type="entry name" value="Metallophosphoesterase_sf"/>
</dbReference>
<keyword evidence="3" id="KW-1133">Transmembrane helix</keyword>
<dbReference type="AlphaFoldDB" id="A0A291QUY2"/>
<dbReference type="RefSeq" id="WP_098194122.1">
    <property type="nucleotide sequence ID" value="NZ_CP023777.1"/>
</dbReference>
<dbReference type="GO" id="GO:0008758">
    <property type="term" value="F:UDP-2,3-diacylglucosamine hydrolase activity"/>
    <property type="evidence" value="ECO:0007669"/>
    <property type="project" value="TreeGrafter"/>
</dbReference>
<keyword evidence="2 5" id="KW-0378">Hydrolase</keyword>
<dbReference type="Pfam" id="PF00149">
    <property type="entry name" value="Metallophos"/>
    <property type="match status" value="1"/>
</dbReference>
<evidence type="ECO:0000256" key="2">
    <source>
        <dbReference type="ARBA" id="ARBA00022801"/>
    </source>
</evidence>
<feature type="transmembrane region" description="Helical" evidence="3">
    <location>
        <begin position="77"/>
        <end position="101"/>
    </location>
</feature>
<protein>
    <submittedName>
        <fullName evidence="5">Phosphohydrolase</fullName>
    </submittedName>
</protein>
<sequence>MQKRYISILAIWFLVNLYFFQAVISLTASLQQPWRTTIQVGYWALDIILAIVLWVAMQQRPGKNIGDKQIKNWGMGLVMLSFLPKLAGDLVLLVGDILRLGEHAVARVGHWGDPGALNTPIFQTAMISQVAFLVAAIPFVGVLHGIWKGKYQYKVHKLSLEFDNLPEKFDGFQITQLSDIHAGSFDNPAAVAEGIRVANKQGSDIIVFTGDMVNNVATEMLPWIETFSGLQAPMGKYSILGNHDYGDYVPWKDTEEKAANLQHLEQIHEQTGFRLLKNEYILLEKDGERIALAGVENWGKKGFAQYGDLRLATDGIPGDMFKVLLSHDPSHWEAEVLDHSQDVQLMLAGHTHGMQFGLEALGMRWSPAKYIYPQWAGIYEKGGKFLYVNRGFGFLGFPGRVGILPEITVITLKKKTVNN</sequence>
<organism evidence="5 6">
    <name type="scientific">Chitinophaga caeni</name>
    <dbReference type="NCBI Taxonomy" id="2029983"/>
    <lineage>
        <taxon>Bacteria</taxon>
        <taxon>Pseudomonadati</taxon>
        <taxon>Bacteroidota</taxon>
        <taxon>Chitinophagia</taxon>
        <taxon>Chitinophagales</taxon>
        <taxon>Chitinophagaceae</taxon>
        <taxon>Chitinophaga</taxon>
    </lineage>
</organism>
<accession>A0A291QUY2</accession>
<dbReference type="InterPro" id="IPR029052">
    <property type="entry name" value="Metallo-depent_PP-like"/>
</dbReference>
<keyword evidence="3" id="KW-0812">Transmembrane</keyword>
<dbReference type="KEGG" id="cbae:COR50_11545"/>
<dbReference type="EMBL" id="CP023777">
    <property type="protein sequence ID" value="ATL47745.1"/>
    <property type="molecule type" value="Genomic_DNA"/>
</dbReference>
<dbReference type="GO" id="GO:0009245">
    <property type="term" value="P:lipid A biosynthetic process"/>
    <property type="evidence" value="ECO:0007669"/>
    <property type="project" value="TreeGrafter"/>
</dbReference>
<evidence type="ECO:0000256" key="1">
    <source>
        <dbReference type="ARBA" id="ARBA00022723"/>
    </source>
</evidence>
<dbReference type="GO" id="GO:0016020">
    <property type="term" value="C:membrane"/>
    <property type="evidence" value="ECO:0007669"/>
    <property type="project" value="GOC"/>
</dbReference>
<keyword evidence="6" id="KW-1185">Reference proteome</keyword>
<evidence type="ECO:0000313" key="6">
    <source>
        <dbReference type="Proteomes" id="UP000220133"/>
    </source>
</evidence>